<dbReference type="GO" id="GO:0043565">
    <property type="term" value="F:sequence-specific DNA binding"/>
    <property type="evidence" value="ECO:0007669"/>
    <property type="project" value="InterPro"/>
</dbReference>
<dbReference type="PANTHER" id="PTHR43280:SF28">
    <property type="entry name" value="HTH-TYPE TRANSCRIPTIONAL ACTIVATOR RHAS"/>
    <property type="match status" value="1"/>
</dbReference>
<keyword evidence="1" id="KW-0805">Transcription regulation</keyword>
<keyword evidence="2" id="KW-0238">DNA-binding</keyword>
<feature type="domain" description="HTH araC/xylS-type" evidence="4">
    <location>
        <begin position="192"/>
        <end position="289"/>
    </location>
</feature>
<organism evidence="5 6">
    <name type="scientific">Saccharibacillus brassicae</name>
    <dbReference type="NCBI Taxonomy" id="2583377"/>
    <lineage>
        <taxon>Bacteria</taxon>
        <taxon>Bacillati</taxon>
        <taxon>Bacillota</taxon>
        <taxon>Bacilli</taxon>
        <taxon>Bacillales</taxon>
        <taxon>Paenibacillaceae</taxon>
        <taxon>Saccharibacillus</taxon>
    </lineage>
</organism>
<dbReference type="GO" id="GO:0003700">
    <property type="term" value="F:DNA-binding transcription factor activity"/>
    <property type="evidence" value="ECO:0007669"/>
    <property type="project" value="InterPro"/>
</dbReference>
<dbReference type="Proteomes" id="UP000316968">
    <property type="component" value="Chromosome"/>
</dbReference>
<proteinExistence type="predicted"/>
<reference evidence="5 6" key="1">
    <citation type="submission" date="2019-06" db="EMBL/GenBank/DDBJ databases">
        <title>Saccharibacillus brassicae sp. nov., an endophytic bacterium isolated from Chinese cabbage seeds (Brassica pekinensis).</title>
        <authorList>
            <person name="Jiang L."/>
            <person name="Lee J."/>
            <person name="Kim S.W."/>
        </authorList>
    </citation>
    <scope>NUCLEOTIDE SEQUENCE [LARGE SCALE GENOMIC DNA]</scope>
    <source>
        <strain evidence="6">KCTC 43072 / ATSA2</strain>
    </source>
</reference>
<evidence type="ECO:0000259" key="4">
    <source>
        <dbReference type="PROSITE" id="PS01124"/>
    </source>
</evidence>
<dbReference type="InterPro" id="IPR018060">
    <property type="entry name" value="HTH_AraC"/>
</dbReference>
<dbReference type="PANTHER" id="PTHR43280">
    <property type="entry name" value="ARAC-FAMILY TRANSCRIPTIONAL REGULATOR"/>
    <property type="match status" value="1"/>
</dbReference>
<evidence type="ECO:0000256" key="3">
    <source>
        <dbReference type="ARBA" id="ARBA00023163"/>
    </source>
</evidence>
<dbReference type="OrthoDB" id="192171at2"/>
<dbReference type="InterPro" id="IPR018062">
    <property type="entry name" value="HTH_AraC-typ_CS"/>
</dbReference>
<dbReference type="SMART" id="SM00342">
    <property type="entry name" value="HTH_ARAC"/>
    <property type="match status" value="1"/>
</dbReference>
<evidence type="ECO:0000313" key="6">
    <source>
        <dbReference type="Proteomes" id="UP000316968"/>
    </source>
</evidence>
<name>A0A4Y6V3V5_SACBS</name>
<evidence type="ECO:0000256" key="1">
    <source>
        <dbReference type="ARBA" id="ARBA00023015"/>
    </source>
</evidence>
<dbReference type="PROSITE" id="PS01124">
    <property type="entry name" value="HTH_ARAC_FAMILY_2"/>
    <property type="match status" value="1"/>
</dbReference>
<dbReference type="AlphaFoldDB" id="A0A4Y6V3V5"/>
<sequence>METAVLNFMSPPIPYFVGCGNQPYAAGERHIHRHAIGIFDIIVVATGSLHIGEEENRWRLGEHEGIILRPDLYHYGVEGCETPTEIMWIHFNTVGIWAEHQSMGEYLLRQQDMKSKHSIHGIYASYINPISLPKRFRLSDKGLSLMRELLRLQDEPRAIAAWAQQTVFQQLLQAMDCEQSLEQDLTSIRVAEKVQRFLHERFNQPINNGLLQETFNFHPNYIARCMRKQFGVTPLEYLMEHRLNIAKKMLLNTGYSIEKIAEEVGMELSTFSNAFRKRESVSPLNYRKKYAKHV</sequence>
<protein>
    <submittedName>
        <fullName evidence="5">Helix-turn-helix transcriptional regulator</fullName>
    </submittedName>
</protein>
<keyword evidence="6" id="KW-1185">Reference proteome</keyword>
<dbReference type="KEGG" id="saca:FFV09_21700"/>
<dbReference type="Gene3D" id="1.10.10.60">
    <property type="entry name" value="Homeodomain-like"/>
    <property type="match status" value="2"/>
</dbReference>
<gene>
    <name evidence="5" type="ORF">FFV09_21700</name>
</gene>
<dbReference type="PROSITE" id="PS00041">
    <property type="entry name" value="HTH_ARAC_FAMILY_1"/>
    <property type="match status" value="1"/>
</dbReference>
<dbReference type="InterPro" id="IPR009057">
    <property type="entry name" value="Homeodomain-like_sf"/>
</dbReference>
<dbReference type="EMBL" id="CP041217">
    <property type="protein sequence ID" value="QDH23246.1"/>
    <property type="molecule type" value="Genomic_DNA"/>
</dbReference>
<dbReference type="InterPro" id="IPR037923">
    <property type="entry name" value="HTH-like"/>
</dbReference>
<evidence type="ECO:0000256" key="2">
    <source>
        <dbReference type="ARBA" id="ARBA00023125"/>
    </source>
</evidence>
<keyword evidence="3" id="KW-0804">Transcription</keyword>
<dbReference type="SUPFAM" id="SSF46689">
    <property type="entry name" value="Homeodomain-like"/>
    <property type="match status" value="1"/>
</dbReference>
<dbReference type="RefSeq" id="WP_141449783.1">
    <property type="nucleotide sequence ID" value="NZ_CP041217.1"/>
</dbReference>
<evidence type="ECO:0000313" key="5">
    <source>
        <dbReference type="EMBL" id="QDH23246.1"/>
    </source>
</evidence>
<accession>A0A4Y6V3V5</accession>
<dbReference type="SUPFAM" id="SSF51215">
    <property type="entry name" value="Regulatory protein AraC"/>
    <property type="match status" value="1"/>
</dbReference>
<dbReference type="Pfam" id="PF12833">
    <property type="entry name" value="HTH_18"/>
    <property type="match status" value="1"/>
</dbReference>